<name>A0A7D9MAZ1_PARCT</name>
<evidence type="ECO:0000313" key="2">
    <source>
        <dbReference type="Proteomes" id="UP001152795"/>
    </source>
</evidence>
<dbReference type="EMBL" id="CACRXK020033641">
    <property type="protein sequence ID" value="CAB4043957.1"/>
    <property type="molecule type" value="Genomic_DNA"/>
</dbReference>
<dbReference type="AlphaFoldDB" id="A0A7D9MAZ1"/>
<accession>A0A7D9MAZ1</accession>
<sequence>MSGCFKGAQALIREKNPQAVFSPCSAHTLHLCGVHAAESNDVVKMFLGILKNCTIDLVPIHLAGKSCKTHAHISRHKLPVTRCSARIEAVKPLAKRRREILDALDSLREHDLPPDLCNDVDTLSKWFWNTIDEQLNLIKSLQNDLKRIREAWNVILEESKLVVGALGLTQQFQEKRRRIRKALYDEKRDNE</sequence>
<dbReference type="OrthoDB" id="6630012at2759"/>
<keyword evidence="2" id="KW-1185">Reference proteome</keyword>
<comment type="caution">
    <text evidence="1">The sequence shown here is derived from an EMBL/GenBank/DDBJ whole genome shotgun (WGS) entry which is preliminary data.</text>
</comment>
<dbReference type="Proteomes" id="UP001152795">
    <property type="component" value="Unassembled WGS sequence"/>
</dbReference>
<protein>
    <submittedName>
        <fullName evidence="1">Uncharacterized protein</fullName>
    </submittedName>
</protein>
<reference evidence="1" key="1">
    <citation type="submission" date="2020-04" db="EMBL/GenBank/DDBJ databases">
        <authorList>
            <person name="Alioto T."/>
            <person name="Alioto T."/>
            <person name="Gomez Garrido J."/>
        </authorList>
    </citation>
    <scope>NUCLEOTIDE SEQUENCE</scope>
    <source>
        <strain evidence="1">A484AB</strain>
    </source>
</reference>
<gene>
    <name evidence="1" type="ORF">PACLA_8A079650</name>
</gene>
<evidence type="ECO:0000313" key="1">
    <source>
        <dbReference type="EMBL" id="CAB4043957.1"/>
    </source>
</evidence>
<proteinExistence type="predicted"/>
<organism evidence="1 2">
    <name type="scientific">Paramuricea clavata</name>
    <name type="common">Red gorgonian</name>
    <name type="synonym">Violescent sea-whip</name>
    <dbReference type="NCBI Taxonomy" id="317549"/>
    <lineage>
        <taxon>Eukaryota</taxon>
        <taxon>Metazoa</taxon>
        <taxon>Cnidaria</taxon>
        <taxon>Anthozoa</taxon>
        <taxon>Octocorallia</taxon>
        <taxon>Malacalcyonacea</taxon>
        <taxon>Plexauridae</taxon>
        <taxon>Paramuricea</taxon>
    </lineage>
</organism>